<sequence>MRKRLLSGVVAAVMATTVGGAGIAEPARADGGTVPCEFIGRCPPPGPTVIFASAAMSLYWALARNVAEAIIQALVGEAARLVIGARDEVVLRQEQSEARVSVAEANRMASDYANYPVLRQDWNLFRFAGDVYQSASRDYEFMDDDFTNRAAADQIGYALNVKYPIAITAAEDSGLDQATLNSWNQEYIRANELILQKLAPACASRVTDPTTAIVEITYTCTAANGDTAVAVERYVNGRLDTPAVDLNQLKAESAIHSSWLTAVHMLPILRNP</sequence>
<dbReference type="RefSeq" id="WP_173161189.1">
    <property type="nucleotide sequence ID" value="NZ_AP022871.1"/>
</dbReference>
<dbReference type="Proteomes" id="UP000503011">
    <property type="component" value="Chromosome"/>
</dbReference>
<reference evidence="1 2" key="1">
    <citation type="submission" date="2020-03" db="EMBL/GenBank/DDBJ databases">
        <title>Whole genome shotgun sequence of Phytohabitans suffuscus NBRC 105367.</title>
        <authorList>
            <person name="Komaki H."/>
            <person name="Tamura T."/>
        </authorList>
    </citation>
    <scope>NUCLEOTIDE SEQUENCE [LARGE SCALE GENOMIC DNA]</scope>
    <source>
        <strain evidence="1 2">NBRC 105367</strain>
    </source>
</reference>
<reference evidence="1 2" key="2">
    <citation type="submission" date="2020-03" db="EMBL/GenBank/DDBJ databases">
        <authorList>
            <person name="Ichikawa N."/>
            <person name="Kimura A."/>
            <person name="Kitahashi Y."/>
            <person name="Uohara A."/>
        </authorList>
    </citation>
    <scope>NUCLEOTIDE SEQUENCE [LARGE SCALE GENOMIC DNA]</scope>
    <source>
        <strain evidence="1 2">NBRC 105367</strain>
    </source>
</reference>
<evidence type="ECO:0000313" key="1">
    <source>
        <dbReference type="EMBL" id="BCB89342.1"/>
    </source>
</evidence>
<evidence type="ECO:0000313" key="2">
    <source>
        <dbReference type="Proteomes" id="UP000503011"/>
    </source>
</evidence>
<dbReference type="KEGG" id="psuu:Psuf_066550"/>
<dbReference type="AlphaFoldDB" id="A0A6F8YTA3"/>
<name>A0A6F8YTA3_9ACTN</name>
<proteinExistence type="predicted"/>
<protein>
    <submittedName>
        <fullName evidence="1">Uncharacterized protein</fullName>
    </submittedName>
</protein>
<dbReference type="EMBL" id="AP022871">
    <property type="protein sequence ID" value="BCB89342.1"/>
    <property type="molecule type" value="Genomic_DNA"/>
</dbReference>
<organism evidence="1 2">
    <name type="scientific">Phytohabitans suffuscus</name>
    <dbReference type="NCBI Taxonomy" id="624315"/>
    <lineage>
        <taxon>Bacteria</taxon>
        <taxon>Bacillati</taxon>
        <taxon>Actinomycetota</taxon>
        <taxon>Actinomycetes</taxon>
        <taxon>Micromonosporales</taxon>
        <taxon>Micromonosporaceae</taxon>
    </lineage>
</organism>
<keyword evidence="2" id="KW-1185">Reference proteome</keyword>
<gene>
    <name evidence="1" type="ORF">Psuf_066550</name>
</gene>
<accession>A0A6F8YTA3</accession>